<dbReference type="EMBL" id="JACWUS010000001">
    <property type="protein sequence ID" value="MBD2827423.1"/>
    <property type="molecule type" value="Genomic_DNA"/>
</dbReference>
<reference evidence="1" key="1">
    <citation type="journal article" date="2020" name="PLoS ONE">
        <title>Isolation and characterization of Streptomyces bacteriophages and Streptomyces strains encoding biosynthetic arsenals: Streptomyces strains and phages for antibiotic discovery.</title>
        <authorList>
            <person name="Montano E.T."/>
            <person name="Nideffer J.F."/>
            <person name="Brumage L."/>
            <person name="Erb M."/>
            <person name="Derman A.I."/>
            <person name="Davis J.P."/>
            <person name="Estrada E."/>
            <person name="Fu S."/>
            <person name="Le D."/>
            <person name="Vuppala A."/>
            <person name="Tran C."/>
            <person name="Luterstein E."/>
            <person name="Lakkaraju S."/>
            <person name="Panchagnula S."/>
            <person name="Ren C."/>
            <person name="Doan J."/>
            <person name="Tran S."/>
            <person name="Soriano J."/>
            <person name="Fujita Y."/>
            <person name="Gutala P."/>
            <person name="Fujii Q."/>
            <person name="Lee M."/>
            <person name="Bui A."/>
            <person name="Villarreal C."/>
            <person name="Shing S.R."/>
            <person name="Kim S."/>
            <person name="Freeman D."/>
            <person name="Racha V."/>
            <person name="Ho A."/>
            <person name="Kumar P."/>
            <person name="Falah K."/>
            <person name="Dawson T."/>
            <person name="Enustun E."/>
            <person name="Prichard A."/>
            <person name="Gomez A."/>
            <person name="Khanna K."/>
            <person name="Trigg S."/>
            <person name="Fernandez L."/>
            <person name="Pogliano K."/>
            <person name="Pogliano J."/>
        </authorList>
    </citation>
    <scope>NUCLEOTIDE SEQUENCE</scope>
    <source>
        <strain evidence="1">QF2</strain>
    </source>
</reference>
<evidence type="ECO:0000313" key="1">
    <source>
        <dbReference type="EMBL" id="MBD2827423.1"/>
    </source>
</evidence>
<dbReference type="Pfam" id="PF21274">
    <property type="entry name" value="Rng_hyd_C"/>
    <property type="match status" value="1"/>
</dbReference>
<protein>
    <submittedName>
        <fullName evidence="1">Uncharacterized protein</fullName>
    </submittedName>
</protein>
<organism evidence="1">
    <name type="scientific">Streptomyces globisporus</name>
    <dbReference type="NCBI Taxonomy" id="1908"/>
    <lineage>
        <taxon>Bacteria</taxon>
        <taxon>Bacillati</taxon>
        <taxon>Actinomycetota</taxon>
        <taxon>Actinomycetes</taxon>
        <taxon>Kitasatosporales</taxon>
        <taxon>Streptomycetaceae</taxon>
        <taxon>Streptomyces</taxon>
    </lineage>
</organism>
<name>A0A927BI61_STRGL</name>
<dbReference type="Gene3D" id="3.40.30.120">
    <property type="match status" value="1"/>
</dbReference>
<dbReference type="AlphaFoldDB" id="A0A927BI61"/>
<comment type="caution">
    <text evidence="1">The sequence shown here is derived from an EMBL/GenBank/DDBJ whole genome shotgun (WGS) entry which is preliminary data.</text>
</comment>
<accession>A0A927BI61</accession>
<gene>
    <name evidence="1" type="ORF">ID875_01345</name>
</gene>
<sequence>MGGEEPVETVEGFLKKYGITTGGAVLVRPDGFVAWRAAGQPADPAVELSAVVHRLLGRPA</sequence>
<proteinExistence type="predicted"/>